<dbReference type="PRINTS" id="PR00420">
    <property type="entry name" value="RNGMNOXGNASE"/>
</dbReference>
<evidence type="ECO:0000256" key="5">
    <source>
        <dbReference type="ARBA" id="ARBA00023033"/>
    </source>
</evidence>
<evidence type="ECO:0000259" key="6">
    <source>
        <dbReference type="Pfam" id="PF01494"/>
    </source>
</evidence>
<evidence type="ECO:0000256" key="1">
    <source>
        <dbReference type="ARBA" id="ARBA00007992"/>
    </source>
</evidence>
<dbReference type="GO" id="GO:0004497">
    <property type="term" value="F:monooxygenase activity"/>
    <property type="evidence" value="ECO:0007669"/>
    <property type="project" value="UniProtKB-KW"/>
</dbReference>
<dbReference type="Proteomes" id="UP000307440">
    <property type="component" value="Unassembled WGS sequence"/>
</dbReference>
<evidence type="ECO:0000256" key="4">
    <source>
        <dbReference type="ARBA" id="ARBA00023002"/>
    </source>
</evidence>
<accession>A0A5C3L983</accession>
<dbReference type="InterPro" id="IPR050493">
    <property type="entry name" value="FAD-dep_Monooxygenase_BioMet"/>
</dbReference>
<comment type="similarity">
    <text evidence="1">Belongs to the paxM FAD-dependent monooxygenase family.</text>
</comment>
<proteinExistence type="inferred from homology"/>
<sequence>MSSQGFKQLRVAVVGGGIGGLSAGLALRRAGHLVEIFERRGFDVEVGASISCAANGSVHLEDWGVDVSEMSPVNLMKLTMRDWDTGEVQGVYDLSGYEKEWGRVYFMLHRQDMHKVLLKTAISEEGAGTPCKIVNDSICESVDLEAGIVKFTNGKFVQADLIIGADGIRSVVREQIGVVPDIKSSPQTCYRCNVLTKDIKELGLVSHSYEPAIQFWGGNEGRNGRSKYYKIVMAPCSSGEVVSFYCFMPTEMTNHREEGFAFKECPVSDILKGRYSELDPNCLALLKSSRERMPWRLYVHQPYTHWVNKQTCLLGDAAHPMMPHQSQGACQAIEDAGALGIIFSSKYPEFTRDVEAGLRLYQAIRKPRATMVQAASARATDNVAERIGFTSIDIKDEMLRPTDGSLTVKQMNEYNMHHHVAAEVSKLRKSQESLHEMAHL</sequence>
<evidence type="ECO:0000313" key="8">
    <source>
        <dbReference type="Proteomes" id="UP000307440"/>
    </source>
</evidence>
<evidence type="ECO:0000256" key="3">
    <source>
        <dbReference type="ARBA" id="ARBA00022827"/>
    </source>
</evidence>
<dbReference type="SUPFAM" id="SSF51905">
    <property type="entry name" value="FAD/NAD(P)-binding domain"/>
    <property type="match status" value="1"/>
</dbReference>
<dbReference type="InterPro" id="IPR002938">
    <property type="entry name" value="FAD-bd"/>
</dbReference>
<organism evidence="7 8">
    <name type="scientific">Coprinopsis marcescibilis</name>
    <name type="common">Agaric fungus</name>
    <name type="synonym">Psathyrella marcescibilis</name>
    <dbReference type="NCBI Taxonomy" id="230819"/>
    <lineage>
        <taxon>Eukaryota</taxon>
        <taxon>Fungi</taxon>
        <taxon>Dikarya</taxon>
        <taxon>Basidiomycota</taxon>
        <taxon>Agaricomycotina</taxon>
        <taxon>Agaricomycetes</taxon>
        <taxon>Agaricomycetidae</taxon>
        <taxon>Agaricales</taxon>
        <taxon>Agaricineae</taxon>
        <taxon>Psathyrellaceae</taxon>
        <taxon>Coprinopsis</taxon>
    </lineage>
</organism>
<keyword evidence="2" id="KW-0285">Flavoprotein</keyword>
<dbReference type="GO" id="GO:0071949">
    <property type="term" value="F:FAD binding"/>
    <property type="evidence" value="ECO:0007669"/>
    <property type="project" value="InterPro"/>
</dbReference>
<evidence type="ECO:0000256" key="2">
    <source>
        <dbReference type="ARBA" id="ARBA00022630"/>
    </source>
</evidence>
<dbReference type="Pfam" id="PF01494">
    <property type="entry name" value="FAD_binding_3"/>
    <property type="match status" value="1"/>
</dbReference>
<keyword evidence="8" id="KW-1185">Reference proteome</keyword>
<gene>
    <name evidence="7" type="ORF">FA15DRAFT_739905</name>
</gene>
<keyword evidence="4" id="KW-0560">Oxidoreductase</keyword>
<reference evidence="7 8" key="1">
    <citation type="journal article" date="2019" name="Nat. Ecol. Evol.">
        <title>Megaphylogeny resolves global patterns of mushroom evolution.</title>
        <authorList>
            <person name="Varga T."/>
            <person name="Krizsan K."/>
            <person name="Foldi C."/>
            <person name="Dima B."/>
            <person name="Sanchez-Garcia M."/>
            <person name="Sanchez-Ramirez S."/>
            <person name="Szollosi G.J."/>
            <person name="Szarkandi J.G."/>
            <person name="Papp V."/>
            <person name="Albert L."/>
            <person name="Andreopoulos W."/>
            <person name="Angelini C."/>
            <person name="Antonin V."/>
            <person name="Barry K.W."/>
            <person name="Bougher N.L."/>
            <person name="Buchanan P."/>
            <person name="Buyck B."/>
            <person name="Bense V."/>
            <person name="Catcheside P."/>
            <person name="Chovatia M."/>
            <person name="Cooper J."/>
            <person name="Damon W."/>
            <person name="Desjardin D."/>
            <person name="Finy P."/>
            <person name="Geml J."/>
            <person name="Haridas S."/>
            <person name="Hughes K."/>
            <person name="Justo A."/>
            <person name="Karasinski D."/>
            <person name="Kautmanova I."/>
            <person name="Kiss B."/>
            <person name="Kocsube S."/>
            <person name="Kotiranta H."/>
            <person name="LaButti K.M."/>
            <person name="Lechner B.E."/>
            <person name="Liimatainen K."/>
            <person name="Lipzen A."/>
            <person name="Lukacs Z."/>
            <person name="Mihaltcheva S."/>
            <person name="Morgado L.N."/>
            <person name="Niskanen T."/>
            <person name="Noordeloos M.E."/>
            <person name="Ohm R.A."/>
            <person name="Ortiz-Santana B."/>
            <person name="Ovrebo C."/>
            <person name="Racz N."/>
            <person name="Riley R."/>
            <person name="Savchenko A."/>
            <person name="Shiryaev A."/>
            <person name="Soop K."/>
            <person name="Spirin V."/>
            <person name="Szebenyi C."/>
            <person name="Tomsovsky M."/>
            <person name="Tulloss R.E."/>
            <person name="Uehling J."/>
            <person name="Grigoriev I.V."/>
            <person name="Vagvolgyi C."/>
            <person name="Papp T."/>
            <person name="Martin F.M."/>
            <person name="Miettinen O."/>
            <person name="Hibbett D.S."/>
            <person name="Nagy L.G."/>
        </authorList>
    </citation>
    <scope>NUCLEOTIDE SEQUENCE [LARGE SCALE GENOMIC DNA]</scope>
    <source>
        <strain evidence="7 8">CBS 121175</strain>
    </source>
</reference>
<dbReference type="PANTHER" id="PTHR13789">
    <property type="entry name" value="MONOOXYGENASE"/>
    <property type="match status" value="1"/>
</dbReference>
<dbReference type="PANTHER" id="PTHR13789:SF172">
    <property type="entry name" value="HYDROXYLASE, PUTATIVE (AFU_ORTHOLOGUE AFUA_1G12410)-RELATED"/>
    <property type="match status" value="1"/>
</dbReference>
<dbReference type="OrthoDB" id="9993796at2759"/>
<keyword evidence="3" id="KW-0274">FAD</keyword>
<keyword evidence="5" id="KW-0503">Monooxygenase</keyword>
<name>A0A5C3L983_COPMA</name>
<dbReference type="InterPro" id="IPR036188">
    <property type="entry name" value="FAD/NAD-bd_sf"/>
</dbReference>
<evidence type="ECO:0000313" key="7">
    <source>
        <dbReference type="EMBL" id="TFK29265.1"/>
    </source>
</evidence>
<protein>
    <submittedName>
        <fullName evidence="7">Salicylate hydroxylase</fullName>
    </submittedName>
</protein>
<dbReference type="AlphaFoldDB" id="A0A5C3L983"/>
<feature type="domain" description="FAD-binding" evidence="6">
    <location>
        <begin position="10"/>
        <end position="372"/>
    </location>
</feature>
<dbReference type="EMBL" id="ML210150">
    <property type="protein sequence ID" value="TFK29265.1"/>
    <property type="molecule type" value="Genomic_DNA"/>
</dbReference>
<dbReference type="Gene3D" id="3.50.50.60">
    <property type="entry name" value="FAD/NAD(P)-binding domain"/>
    <property type="match status" value="1"/>
</dbReference>
<dbReference type="STRING" id="230819.A0A5C3L983"/>